<dbReference type="NCBIfam" id="NF005507">
    <property type="entry name" value="PRK07119.1"/>
    <property type="match status" value="1"/>
</dbReference>
<evidence type="ECO:0000313" key="6">
    <source>
        <dbReference type="Proteomes" id="UP000218387"/>
    </source>
</evidence>
<feature type="coiled-coil region" evidence="2">
    <location>
        <begin position="214"/>
        <end position="244"/>
    </location>
</feature>
<proteinExistence type="predicted"/>
<dbReference type="Pfam" id="PF17147">
    <property type="entry name" value="PFOR_II"/>
    <property type="match status" value="1"/>
</dbReference>
<dbReference type="InterPro" id="IPR002880">
    <property type="entry name" value="Pyrv_Fd/Flavodoxin_OxRdtase_N"/>
</dbReference>
<dbReference type="SUPFAM" id="SSF52922">
    <property type="entry name" value="TK C-terminal domain-like"/>
    <property type="match status" value="1"/>
</dbReference>
<dbReference type="AlphaFoldDB" id="A0A4P9CEP2"/>
<dbReference type="CDD" id="cd07034">
    <property type="entry name" value="TPP_PYR_PFOR_IOR-alpha_like"/>
    <property type="match status" value="1"/>
</dbReference>
<organism evidence="5 6">
    <name type="scientific">Eubacterium maltosivorans</name>
    <dbReference type="NCBI Taxonomy" id="2041044"/>
    <lineage>
        <taxon>Bacteria</taxon>
        <taxon>Bacillati</taxon>
        <taxon>Bacillota</taxon>
        <taxon>Clostridia</taxon>
        <taxon>Eubacteriales</taxon>
        <taxon>Eubacteriaceae</taxon>
        <taxon>Eubacterium</taxon>
    </lineage>
</organism>
<dbReference type="GeneID" id="68364401"/>
<accession>A0A4P9CEP2</accession>
<dbReference type="InterPro" id="IPR029061">
    <property type="entry name" value="THDP-binding"/>
</dbReference>
<evidence type="ECO:0000259" key="4">
    <source>
        <dbReference type="Pfam" id="PF17147"/>
    </source>
</evidence>
<dbReference type="SUPFAM" id="SSF52518">
    <property type="entry name" value="Thiamin diphosphate-binding fold (THDP-binding)"/>
    <property type="match status" value="1"/>
</dbReference>
<gene>
    <name evidence="5" type="ORF">CPZ25_019420</name>
</gene>
<name>A0A4P9CEP2_EUBML</name>
<dbReference type="InterPro" id="IPR009014">
    <property type="entry name" value="Transketo_C/PFOR_II"/>
</dbReference>
<dbReference type="Gene3D" id="3.40.50.970">
    <property type="match status" value="1"/>
</dbReference>
<sequence length="355" mass="39085">MTKVLMKGNEAVGKAAMEAGCRFFFGYPITPQSEVPEYLSRELPKIGGTFVQSESEVAAINMVYGAAGAGARVMTSSSSPGIALKQEGIGYITRAELPAVIVNMMRGGPGLGGIQPSQADYHMCVKGGSNGDYHNIVLAPSTVQEVADMVMEGFDLADYYRTPVIILSDGMIGQMMEPVEFNYRPSKELKPKDWAMTGKGKGERHLVINLDLEAEGLETANFELQKKYEQIQESEQQAESFMMEDAEYAFAAYGTAARIVKTAIKRLREEGYRVGLIRPKTLWPFPEKAFKNLSVKKIMDVEMSLGQMVDDVKLACGDVHKVEFYGRTGGVILTPEEIVEFAKSVMEVEKNDHCI</sequence>
<dbReference type="Gene3D" id="3.40.50.920">
    <property type="match status" value="1"/>
</dbReference>
<dbReference type="RefSeq" id="WP_013381721.1">
    <property type="nucleotide sequence ID" value="NZ_CP029487.1"/>
</dbReference>
<protein>
    <submittedName>
        <fullName evidence="5">3-methyl-2-oxobutanoate dehydrogenase subunit VorB</fullName>
    </submittedName>
</protein>
<dbReference type="Pfam" id="PF01855">
    <property type="entry name" value="POR_N"/>
    <property type="match status" value="1"/>
</dbReference>
<dbReference type="EMBL" id="CP029487">
    <property type="protein sequence ID" value="QCT73395.1"/>
    <property type="molecule type" value="Genomic_DNA"/>
</dbReference>
<dbReference type="InterPro" id="IPR052368">
    <property type="entry name" value="2-oxoacid_oxidoreductase"/>
</dbReference>
<feature type="domain" description="Pyruvate:ferredoxin oxidoreductase core" evidence="4">
    <location>
        <begin position="246"/>
        <end position="338"/>
    </location>
</feature>
<dbReference type="GO" id="GO:0016491">
    <property type="term" value="F:oxidoreductase activity"/>
    <property type="evidence" value="ECO:0007669"/>
    <property type="project" value="UniProtKB-KW"/>
</dbReference>
<evidence type="ECO:0000313" key="5">
    <source>
        <dbReference type="EMBL" id="QCT73395.1"/>
    </source>
</evidence>
<feature type="domain" description="Pyruvate flavodoxin/ferredoxin oxidoreductase pyrimidine binding" evidence="3">
    <location>
        <begin position="14"/>
        <end position="194"/>
    </location>
</feature>
<evidence type="ECO:0000256" key="1">
    <source>
        <dbReference type="ARBA" id="ARBA00023002"/>
    </source>
</evidence>
<dbReference type="InterPro" id="IPR033412">
    <property type="entry name" value="PFOR_II"/>
</dbReference>
<evidence type="ECO:0000259" key="3">
    <source>
        <dbReference type="Pfam" id="PF01855"/>
    </source>
</evidence>
<keyword evidence="6" id="KW-1185">Reference proteome</keyword>
<keyword evidence="2" id="KW-0175">Coiled coil</keyword>
<reference evidence="5 6" key="1">
    <citation type="submission" date="2018-05" db="EMBL/GenBank/DDBJ databases">
        <title>Genome comparison of Eubacterium sp.</title>
        <authorList>
            <person name="Feng Y."/>
            <person name="Sanchez-Andrea I."/>
            <person name="Stams A.J.M."/>
            <person name="De Vos W.M."/>
        </authorList>
    </citation>
    <scope>NUCLEOTIDE SEQUENCE [LARGE SCALE GENOMIC DNA]</scope>
    <source>
        <strain evidence="5 6">YI</strain>
    </source>
</reference>
<dbReference type="KEGG" id="emt:CPZ25_019420"/>
<keyword evidence="1" id="KW-0560">Oxidoreductase</keyword>
<dbReference type="PANTHER" id="PTHR43088">
    <property type="entry name" value="SUBUNIT OF PYRUVATE:FLAVODOXIN OXIDOREDUCTASE-RELATED"/>
    <property type="match status" value="1"/>
</dbReference>
<dbReference type="PANTHER" id="PTHR43088:SF1">
    <property type="entry name" value="SUBUNIT OF PYRUVATE:FLAVODOXIN OXIDOREDUCTASE"/>
    <property type="match status" value="1"/>
</dbReference>
<dbReference type="Proteomes" id="UP000218387">
    <property type="component" value="Chromosome"/>
</dbReference>
<evidence type="ECO:0000256" key="2">
    <source>
        <dbReference type="SAM" id="Coils"/>
    </source>
</evidence>